<dbReference type="Proteomes" id="UP000521943">
    <property type="component" value="Unassembled WGS sequence"/>
</dbReference>
<name>A0A8H6HFT4_9AGAR</name>
<evidence type="ECO:0000256" key="1">
    <source>
        <dbReference type="SAM" id="MobiDB-lite"/>
    </source>
</evidence>
<comment type="caution">
    <text evidence="3">The sequence shown here is derived from an EMBL/GenBank/DDBJ whole genome shotgun (WGS) entry which is preliminary data.</text>
</comment>
<keyword evidence="4" id="KW-1185">Reference proteome</keyword>
<dbReference type="OrthoDB" id="3257338at2759"/>
<feature type="region of interest" description="Disordered" evidence="1">
    <location>
        <begin position="1"/>
        <end position="133"/>
    </location>
</feature>
<accession>A0A8H6HFT4</accession>
<evidence type="ECO:0000313" key="4">
    <source>
        <dbReference type="Proteomes" id="UP000521943"/>
    </source>
</evidence>
<sequence length="1088" mass="123441">MPPKKRVRAAEFSFLEENDPGAPSQETAAYNDEHSHYESISGVIQQTDARAAVPPSPVKKRVTVRTQEDPEPDILGSGNSDSNSGRSSDDVAWLEAMSQAPSLWDEPEPEPDPGKGEDGSKKKRKRTQADDPLGLFTGRLDEYVEEMLRLEGFGDAEDVRDCHHPGCRALPIDVIYRCRDCSVTAVWCKSCVVQDHTQMYLHRIEKWNGKFFERVTLKSLGLRIQLGHKVGVTCSMRRAAFDDSFYIIDSDGIHPVGLDFCGCHQGITPVRQLLRERLFPATTIDPRTACTFRVLETFQMLSFTGKISAYEFLAGIFRRTDNTWNDRNKEFMRMVHEYRHLRSLKRFGRGHEPGGAAGTKEGELALLCPACPHMGINMPSKWKSIPRAKRWLYALFVAMDANFRLRRKDVSSDARDPGFNRGFAYIVWEKVFKEFLETHGKNLGDEKSACNNHDAIKSANVRGARGVAASGLGGTECARHDMRRAMGAADLQKGERYINMDYIMLSTLRSEPTVPRILNLSYDIGCQWIINLMQRCNRYGDNVFTKNDDFKVNCLVPKFHLAAHVASCQTEFSFNLTPGVGRTDGEAPERGWALSNKLAASTREMGPGNRRDTLDDSFGDMNWTKTVGIAHTLAIRAEKALVKRKEQVEAFQDFAAALPLKSRRKWTRLVRKWEKDHDEENPYENEQTALTQQSVRNRLAKEDQKALSDGVFDEVHSDVTPSVFILQGLEIEEAQRRLQKDAASLTSGSTDLERSTVLERGNALYRRIEGWVALQRLYAPKGARLRDDSEDRDTSVLSPWSISLHLPSDSATTLKCYDRRLVRYEFHFRIAQAETTLKSLRGLLLYQSHMANSKAAYASGTEANTRSNTLLQEISDRIATDVSKYRKCRERLCRLWASLADGPMTDFEAEKNWERILLPLEDADVASVTSLQFDGFGEGDRGLTWIWTVAGTGHDLTDIANTGKCIPPSGSLRIEFCRTRARAHRWQEECLLLAAEMRRVELFFQWDAKRWVERAERLSESINAPLDTSFDAYKQWQIESQKKIDRGKAAFAWRQAEIRKALFKKAQTVHGNLIERLETDSDIVECDE</sequence>
<evidence type="ECO:0000259" key="2">
    <source>
        <dbReference type="Pfam" id="PF18803"/>
    </source>
</evidence>
<dbReference type="Pfam" id="PF18758">
    <property type="entry name" value="KDZ"/>
    <property type="match status" value="1"/>
</dbReference>
<feature type="domain" description="CxC2-like cysteine cluster KDZ transposase-associated" evidence="2">
    <location>
        <begin position="217"/>
        <end position="323"/>
    </location>
</feature>
<dbReference type="PANTHER" id="PTHR33096">
    <property type="entry name" value="CXC2 DOMAIN-CONTAINING PROTEIN"/>
    <property type="match status" value="1"/>
</dbReference>
<dbReference type="AlphaFoldDB" id="A0A8H6HFT4"/>
<protein>
    <recommendedName>
        <fullName evidence="2">CxC2-like cysteine cluster KDZ transposase-associated domain-containing protein</fullName>
    </recommendedName>
</protein>
<proteinExistence type="predicted"/>
<dbReference type="InterPro" id="IPR041457">
    <property type="entry name" value="CxC2_KDZ-assoc"/>
</dbReference>
<organism evidence="3 4">
    <name type="scientific">Ephemerocybe angulata</name>
    <dbReference type="NCBI Taxonomy" id="980116"/>
    <lineage>
        <taxon>Eukaryota</taxon>
        <taxon>Fungi</taxon>
        <taxon>Dikarya</taxon>
        <taxon>Basidiomycota</taxon>
        <taxon>Agaricomycotina</taxon>
        <taxon>Agaricomycetes</taxon>
        <taxon>Agaricomycetidae</taxon>
        <taxon>Agaricales</taxon>
        <taxon>Agaricineae</taxon>
        <taxon>Psathyrellaceae</taxon>
        <taxon>Ephemerocybe</taxon>
    </lineage>
</organism>
<reference evidence="3 4" key="1">
    <citation type="submission" date="2020-07" db="EMBL/GenBank/DDBJ databases">
        <title>Comparative genomics of pyrophilous fungi reveals a link between fire events and developmental genes.</title>
        <authorList>
            <consortium name="DOE Joint Genome Institute"/>
            <person name="Steindorff A.S."/>
            <person name="Carver A."/>
            <person name="Calhoun S."/>
            <person name="Stillman K."/>
            <person name="Liu H."/>
            <person name="Lipzen A."/>
            <person name="Pangilinan J."/>
            <person name="Labutti K."/>
            <person name="Bruns T.D."/>
            <person name="Grigoriev I.V."/>
        </authorList>
    </citation>
    <scope>NUCLEOTIDE SEQUENCE [LARGE SCALE GENOMIC DNA]</scope>
    <source>
        <strain evidence="3 4">CBS 144469</strain>
    </source>
</reference>
<dbReference type="Pfam" id="PF18803">
    <property type="entry name" value="CxC2"/>
    <property type="match status" value="1"/>
</dbReference>
<dbReference type="PANTHER" id="PTHR33096:SF1">
    <property type="entry name" value="CXC1-LIKE CYSTEINE CLUSTER ASSOCIATED WITH KDZ TRANSPOSASES DOMAIN-CONTAINING PROTEIN"/>
    <property type="match status" value="1"/>
</dbReference>
<feature type="compositionally biased region" description="Low complexity" evidence="1">
    <location>
        <begin position="76"/>
        <end position="86"/>
    </location>
</feature>
<dbReference type="InterPro" id="IPR040521">
    <property type="entry name" value="KDZ"/>
</dbReference>
<evidence type="ECO:0000313" key="3">
    <source>
        <dbReference type="EMBL" id="KAF6746229.1"/>
    </source>
</evidence>
<dbReference type="EMBL" id="JACGCI010000095">
    <property type="protein sequence ID" value="KAF6746229.1"/>
    <property type="molecule type" value="Genomic_DNA"/>
</dbReference>
<gene>
    <name evidence="3" type="ORF">DFP72DRAFT_823348</name>
</gene>